<gene>
    <name evidence="2" type="ORF">L9F63_006883</name>
</gene>
<keyword evidence="1" id="KW-1133">Transmembrane helix</keyword>
<evidence type="ECO:0000313" key="2">
    <source>
        <dbReference type="EMBL" id="KAJ9576284.1"/>
    </source>
</evidence>
<sequence length="162" mass="19066">SIYKSLSTFCYITSKNITNLRYEETALYFRSFLRTMFSLPLGIIFHIVLRYIFNFSSQKCSIHFHFLCLISLEISHRFINFHHSLLEIIFGHQALVMSDIYLRTLAICCMSEFVCRFRFQITVLTFKFMLIFSIFNLSEICPDFIISLTREGQSFRNAAASS</sequence>
<evidence type="ECO:0000313" key="3">
    <source>
        <dbReference type="Proteomes" id="UP001233999"/>
    </source>
</evidence>
<keyword evidence="1" id="KW-0472">Membrane</keyword>
<feature type="non-terminal residue" evidence="2">
    <location>
        <position position="1"/>
    </location>
</feature>
<protein>
    <submittedName>
        <fullName evidence="2">Uncharacterized protein</fullName>
    </submittedName>
</protein>
<comment type="caution">
    <text evidence="2">The sequence shown here is derived from an EMBL/GenBank/DDBJ whole genome shotgun (WGS) entry which is preliminary data.</text>
</comment>
<keyword evidence="3" id="KW-1185">Reference proteome</keyword>
<dbReference type="Proteomes" id="UP001233999">
    <property type="component" value="Unassembled WGS sequence"/>
</dbReference>
<feature type="transmembrane region" description="Helical" evidence="1">
    <location>
        <begin position="32"/>
        <end position="53"/>
    </location>
</feature>
<name>A0AAD8E4A6_DIPPU</name>
<reference evidence="2" key="1">
    <citation type="journal article" date="2023" name="IScience">
        <title>Live-bearing cockroach genome reveals convergent evolutionary mechanisms linked to viviparity in insects and beyond.</title>
        <authorList>
            <person name="Fouks B."/>
            <person name="Harrison M.C."/>
            <person name="Mikhailova A.A."/>
            <person name="Marchal E."/>
            <person name="English S."/>
            <person name="Carruthers M."/>
            <person name="Jennings E.C."/>
            <person name="Chiamaka E.L."/>
            <person name="Frigard R.A."/>
            <person name="Pippel M."/>
            <person name="Attardo G.M."/>
            <person name="Benoit J.B."/>
            <person name="Bornberg-Bauer E."/>
            <person name="Tobe S.S."/>
        </authorList>
    </citation>
    <scope>NUCLEOTIDE SEQUENCE</scope>
    <source>
        <strain evidence="2">Stay&amp;Tobe</strain>
    </source>
</reference>
<evidence type="ECO:0000256" key="1">
    <source>
        <dbReference type="SAM" id="Phobius"/>
    </source>
</evidence>
<keyword evidence="1" id="KW-0812">Transmembrane</keyword>
<dbReference type="AlphaFoldDB" id="A0AAD8E4A6"/>
<feature type="non-terminal residue" evidence="2">
    <location>
        <position position="162"/>
    </location>
</feature>
<organism evidence="2 3">
    <name type="scientific">Diploptera punctata</name>
    <name type="common">Pacific beetle cockroach</name>
    <dbReference type="NCBI Taxonomy" id="6984"/>
    <lineage>
        <taxon>Eukaryota</taxon>
        <taxon>Metazoa</taxon>
        <taxon>Ecdysozoa</taxon>
        <taxon>Arthropoda</taxon>
        <taxon>Hexapoda</taxon>
        <taxon>Insecta</taxon>
        <taxon>Pterygota</taxon>
        <taxon>Neoptera</taxon>
        <taxon>Polyneoptera</taxon>
        <taxon>Dictyoptera</taxon>
        <taxon>Blattodea</taxon>
        <taxon>Blaberoidea</taxon>
        <taxon>Blaberidae</taxon>
        <taxon>Diplopterinae</taxon>
        <taxon>Diploptera</taxon>
    </lineage>
</organism>
<dbReference type="EMBL" id="JASPKZ010009802">
    <property type="protein sequence ID" value="KAJ9576284.1"/>
    <property type="molecule type" value="Genomic_DNA"/>
</dbReference>
<reference evidence="2" key="2">
    <citation type="submission" date="2023-05" db="EMBL/GenBank/DDBJ databases">
        <authorList>
            <person name="Fouks B."/>
        </authorList>
    </citation>
    <scope>NUCLEOTIDE SEQUENCE</scope>
    <source>
        <strain evidence="2">Stay&amp;Tobe</strain>
        <tissue evidence="2">Testes</tissue>
    </source>
</reference>
<proteinExistence type="predicted"/>
<accession>A0AAD8E4A6</accession>